<proteinExistence type="predicted"/>
<sequence length="79" mass="9149">MAFLIDYNSISLPIHLKDYNSISLHVRLGNTDEYNSIFNQNPSNSPHGYINNHTKLPIQLIYRDTMGYNIYVLVPSYLC</sequence>
<organism evidence="1 2">
    <name type="scientific">Gossypium raimondii</name>
    <name type="common">Peruvian cotton</name>
    <name type="synonym">Gossypium klotzschianum subsp. raimondii</name>
    <dbReference type="NCBI Taxonomy" id="29730"/>
    <lineage>
        <taxon>Eukaryota</taxon>
        <taxon>Viridiplantae</taxon>
        <taxon>Streptophyta</taxon>
        <taxon>Embryophyta</taxon>
        <taxon>Tracheophyta</taxon>
        <taxon>Spermatophyta</taxon>
        <taxon>Magnoliopsida</taxon>
        <taxon>eudicotyledons</taxon>
        <taxon>Gunneridae</taxon>
        <taxon>Pentapetalae</taxon>
        <taxon>rosids</taxon>
        <taxon>malvids</taxon>
        <taxon>Malvales</taxon>
        <taxon>Malvaceae</taxon>
        <taxon>Malvoideae</taxon>
        <taxon>Gossypium</taxon>
    </lineage>
</organism>
<dbReference type="Proteomes" id="UP000032304">
    <property type="component" value="Chromosome 2"/>
</dbReference>
<name>A0A0D2QX87_GOSRA</name>
<dbReference type="EMBL" id="CM001741">
    <property type="protein sequence ID" value="KJB11890.1"/>
    <property type="molecule type" value="Genomic_DNA"/>
</dbReference>
<evidence type="ECO:0000313" key="1">
    <source>
        <dbReference type="EMBL" id="KJB11890.1"/>
    </source>
</evidence>
<dbReference type="AlphaFoldDB" id="A0A0D2QX87"/>
<dbReference type="Gramene" id="KJB11890">
    <property type="protein sequence ID" value="KJB11890"/>
    <property type="gene ID" value="B456_002G000300"/>
</dbReference>
<keyword evidence="2" id="KW-1185">Reference proteome</keyword>
<reference evidence="1 2" key="1">
    <citation type="journal article" date="2012" name="Nature">
        <title>Repeated polyploidization of Gossypium genomes and the evolution of spinnable cotton fibres.</title>
        <authorList>
            <person name="Paterson A.H."/>
            <person name="Wendel J.F."/>
            <person name="Gundlach H."/>
            <person name="Guo H."/>
            <person name="Jenkins J."/>
            <person name="Jin D."/>
            <person name="Llewellyn D."/>
            <person name="Showmaker K.C."/>
            <person name="Shu S."/>
            <person name="Udall J."/>
            <person name="Yoo M.J."/>
            <person name="Byers R."/>
            <person name="Chen W."/>
            <person name="Doron-Faigenboim A."/>
            <person name="Duke M.V."/>
            <person name="Gong L."/>
            <person name="Grimwood J."/>
            <person name="Grover C."/>
            <person name="Grupp K."/>
            <person name="Hu G."/>
            <person name="Lee T.H."/>
            <person name="Li J."/>
            <person name="Lin L."/>
            <person name="Liu T."/>
            <person name="Marler B.S."/>
            <person name="Page J.T."/>
            <person name="Roberts A.W."/>
            <person name="Romanel E."/>
            <person name="Sanders W.S."/>
            <person name="Szadkowski E."/>
            <person name="Tan X."/>
            <person name="Tang H."/>
            <person name="Xu C."/>
            <person name="Wang J."/>
            <person name="Wang Z."/>
            <person name="Zhang D."/>
            <person name="Zhang L."/>
            <person name="Ashrafi H."/>
            <person name="Bedon F."/>
            <person name="Bowers J.E."/>
            <person name="Brubaker C.L."/>
            <person name="Chee P.W."/>
            <person name="Das S."/>
            <person name="Gingle A.R."/>
            <person name="Haigler C.H."/>
            <person name="Harker D."/>
            <person name="Hoffmann L.V."/>
            <person name="Hovav R."/>
            <person name="Jones D.C."/>
            <person name="Lemke C."/>
            <person name="Mansoor S."/>
            <person name="ur Rahman M."/>
            <person name="Rainville L.N."/>
            <person name="Rambani A."/>
            <person name="Reddy U.K."/>
            <person name="Rong J.K."/>
            <person name="Saranga Y."/>
            <person name="Scheffler B.E."/>
            <person name="Scheffler J.A."/>
            <person name="Stelly D.M."/>
            <person name="Triplett B.A."/>
            <person name="Van Deynze A."/>
            <person name="Vaslin M.F."/>
            <person name="Waghmare V.N."/>
            <person name="Walford S.A."/>
            <person name="Wright R.J."/>
            <person name="Zaki E.A."/>
            <person name="Zhang T."/>
            <person name="Dennis E.S."/>
            <person name="Mayer K.F."/>
            <person name="Peterson D.G."/>
            <person name="Rokhsar D.S."/>
            <person name="Wang X."/>
            <person name="Schmutz J."/>
        </authorList>
    </citation>
    <scope>NUCLEOTIDE SEQUENCE [LARGE SCALE GENOMIC DNA]</scope>
</reference>
<accession>A0A0D2QX87</accession>
<protein>
    <submittedName>
        <fullName evidence="1">Uncharacterized protein</fullName>
    </submittedName>
</protein>
<evidence type="ECO:0000313" key="2">
    <source>
        <dbReference type="Proteomes" id="UP000032304"/>
    </source>
</evidence>
<gene>
    <name evidence="1" type="ORF">B456_002G000300</name>
</gene>